<gene>
    <name evidence="3" type="ORF">GLW01_14490</name>
</gene>
<dbReference type="InterPro" id="IPR006016">
    <property type="entry name" value="UspA"/>
</dbReference>
<dbReference type="PANTHER" id="PTHR46268:SF6">
    <property type="entry name" value="UNIVERSAL STRESS PROTEIN UP12"/>
    <property type="match status" value="1"/>
</dbReference>
<reference evidence="3 4" key="1">
    <citation type="submission" date="2019-11" db="EMBL/GenBank/DDBJ databases">
        <title>Genome sequences of 17 halophilic strains isolated from different environments.</title>
        <authorList>
            <person name="Furrow R.E."/>
        </authorList>
    </citation>
    <scope>NUCLEOTIDE SEQUENCE [LARGE SCALE GENOMIC DNA]</scope>
    <source>
        <strain evidence="3 4">22507_15_FS</strain>
    </source>
</reference>
<dbReference type="InterPro" id="IPR014729">
    <property type="entry name" value="Rossmann-like_a/b/a_fold"/>
</dbReference>
<comment type="caution">
    <text evidence="3">The sequence shown here is derived from an EMBL/GenBank/DDBJ whole genome shotgun (WGS) entry which is preliminary data.</text>
</comment>
<dbReference type="OrthoDB" id="9792500at2"/>
<dbReference type="EMBL" id="WMEX01000009">
    <property type="protein sequence ID" value="MYL27998.1"/>
    <property type="molecule type" value="Genomic_DNA"/>
</dbReference>
<dbReference type="Proteomes" id="UP000460751">
    <property type="component" value="Unassembled WGS sequence"/>
</dbReference>
<feature type="domain" description="UspA" evidence="2">
    <location>
        <begin position="6"/>
        <end position="155"/>
    </location>
</feature>
<dbReference type="SUPFAM" id="SSF52402">
    <property type="entry name" value="Adenine nucleotide alpha hydrolases-like"/>
    <property type="match status" value="1"/>
</dbReference>
<accession>A0A9X4YFA7</accession>
<comment type="similarity">
    <text evidence="1">Belongs to the universal stress protein A family.</text>
</comment>
<evidence type="ECO:0000313" key="4">
    <source>
        <dbReference type="Proteomes" id="UP000460751"/>
    </source>
</evidence>
<dbReference type="CDD" id="cd00293">
    <property type="entry name" value="USP-like"/>
    <property type="match status" value="1"/>
</dbReference>
<dbReference type="RefSeq" id="WP_160899534.1">
    <property type="nucleotide sequence ID" value="NZ_WMEX01000009.1"/>
</dbReference>
<evidence type="ECO:0000256" key="1">
    <source>
        <dbReference type="ARBA" id="ARBA00008791"/>
    </source>
</evidence>
<dbReference type="InterPro" id="IPR006015">
    <property type="entry name" value="Universal_stress_UspA"/>
</dbReference>
<evidence type="ECO:0000313" key="3">
    <source>
        <dbReference type="EMBL" id="MYL27998.1"/>
    </source>
</evidence>
<dbReference type="PANTHER" id="PTHR46268">
    <property type="entry name" value="STRESS RESPONSE PROTEIN NHAX"/>
    <property type="match status" value="1"/>
</dbReference>
<protein>
    <submittedName>
        <fullName evidence="3">Universal stress protein</fullName>
    </submittedName>
</protein>
<name>A0A9X4YFA7_9GAMM</name>
<organism evidence="3 4">
    <name type="scientific">Vreelandella halophila</name>
    <dbReference type="NCBI Taxonomy" id="86177"/>
    <lineage>
        <taxon>Bacteria</taxon>
        <taxon>Pseudomonadati</taxon>
        <taxon>Pseudomonadota</taxon>
        <taxon>Gammaproteobacteria</taxon>
        <taxon>Oceanospirillales</taxon>
        <taxon>Halomonadaceae</taxon>
        <taxon>Vreelandella</taxon>
    </lineage>
</organism>
<evidence type="ECO:0000259" key="2">
    <source>
        <dbReference type="Pfam" id="PF00582"/>
    </source>
</evidence>
<dbReference type="AlphaFoldDB" id="A0A9X4YFA7"/>
<proteinExistence type="inferred from homology"/>
<dbReference type="PRINTS" id="PR01438">
    <property type="entry name" value="UNVRSLSTRESS"/>
</dbReference>
<sequence>MTDTPKKLLVAVDGSEGAGKAASLAAGLAKRLDVPMELVFVFPTDMEALAGVPGGGVSRESRKYFVPGAFETLEKEATELVFTHAREAAGNNNLIIEETVLFGMAAHMLIDHANETSGALLVMSRRGRSHMTEMLLGSVSQRVIQKAHCPVLLVP</sequence>
<dbReference type="Pfam" id="PF00582">
    <property type="entry name" value="Usp"/>
    <property type="match status" value="1"/>
</dbReference>
<dbReference type="Gene3D" id="3.40.50.620">
    <property type="entry name" value="HUPs"/>
    <property type="match status" value="1"/>
</dbReference>
<keyword evidence="4" id="KW-1185">Reference proteome</keyword>